<reference evidence="4" key="2">
    <citation type="submission" date="2015-06" db="UniProtKB">
        <authorList>
            <consortium name="EnsemblMetazoa"/>
        </authorList>
    </citation>
    <scope>IDENTIFICATION</scope>
</reference>
<dbReference type="PANTHER" id="PTHR10380:SF238">
    <property type="entry name" value="CUTICULAR PROTEIN 65EA-RELATED"/>
    <property type="match status" value="1"/>
</dbReference>
<dbReference type="HOGENOM" id="CLU_065450_3_1_1"/>
<dbReference type="STRING" id="36166.T1GT19"/>
<protein>
    <submittedName>
        <fullName evidence="4">Uncharacterized protein</fullName>
    </submittedName>
</protein>
<dbReference type="PROSITE" id="PS51155">
    <property type="entry name" value="CHIT_BIND_RR_2"/>
    <property type="match status" value="1"/>
</dbReference>
<dbReference type="GO" id="GO:0008010">
    <property type="term" value="F:structural constituent of chitin-based larval cuticle"/>
    <property type="evidence" value="ECO:0007669"/>
    <property type="project" value="TreeGrafter"/>
</dbReference>
<organism evidence="4 5">
    <name type="scientific">Megaselia scalaris</name>
    <name type="common">Humpbacked fly</name>
    <name type="synonym">Phora scalaris</name>
    <dbReference type="NCBI Taxonomy" id="36166"/>
    <lineage>
        <taxon>Eukaryota</taxon>
        <taxon>Metazoa</taxon>
        <taxon>Ecdysozoa</taxon>
        <taxon>Arthropoda</taxon>
        <taxon>Hexapoda</taxon>
        <taxon>Insecta</taxon>
        <taxon>Pterygota</taxon>
        <taxon>Neoptera</taxon>
        <taxon>Endopterygota</taxon>
        <taxon>Diptera</taxon>
        <taxon>Brachycera</taxon>
        <taxon>Muscomorpha</taxon>
        <taxon>Platypezoidea</taxon>
        <taxon>Phoridae</taxon>
        <taxon>Megaseliini</taxon>
        <taxon>Megaselia</taxon>
    </lineage>
</organism>
<name>T1GT19_MEGSC</name>
<dbReference type="PANTHER" id="PTHR10380">
    <property type="entry name" value="CUTICLE PROTEIN"/>
    <property type="match status" value="1"/>
</dbReference>
<dbReference type="GO" id="GO:0062129">
    <property type="term" value="C:chitin-based extracellular matrix"/>
    <property type="evidence" value="ECO:0007669"/>
    <property type="project" value="TreeGrafter"/>
</dbReference>
<evidence type="ECO:0000313" key="4">
    <source>
        <dbReference type="EnsemblMetazoa" id="MESCA006839-PA"/>
    </source>
</evidence>
<dbReference type="AlphaFoldDB" id="T1GT19"/>
<dbReference type="Proteomes" id="UP000015102">
    <property type="component" value="Unassembled WGS sequence"/>
</dbReference>
<evidence type="ECO:0000256" key="1">
    <source>
        <dbReference type="ARBA" id="ARBA00022460"/>
    </source>
</evidence>
<keyword evidence="3" id="KW-0732">Signal</keyword>
<dbReference type="PRINTS" id="PR00947">
    <property type="entry name" value="CUTICLE"/>
</dbReference>
<proteinExistence type="predicted"/>
<dbReference type="InterPro" id="IPR000618">
    <property type="entry name" value="Insect_cuticle"/>
</dbReference>
<evidence type="ECO:0000256" key="3">
    <source>
        <dbReference type="SAM" id="SignalP"/>
    </source>
</evidence>
<dbReference type="InterPro" id="IPR050468">
    <property type="entry name" value="Cuticle_Struct_Prot"/>
</dbReference>
<dbReference type="Pfam" id="PF00379">
    <property type="entry name" value="Chitin_bind_4"/>
    <property type="match status" value="1"/>
</dbReference>
<dbReference type="OMA" id="RYAFETT"/>
<dbReference type="PROSITE" id="PS00233">
    <property type="entry name" value="CHIT_BIND_RR_1"/>
    <property type="match status" value="1"/>
</dbReference>
<accession>T1GT19</accession>
<sequence length="115" mass="12288">MKFLVVLACVAAVAFAAEVEEVSRSLNVQPDSYSYDFALNNGQSAQESGKLKDEDTIAVQGSFGFLTPEGENVQISYTADENGYQPQGSALPTPPPIPAQIAKALEYIAAHPPRE</sequence>
<keyword evidence="5" id="KW-1185">Reference proteome</keyword>
<evidence type="ECO:0000313" key="5">
    <source>
        <dbReference type="Proteomes" id="UP000015102"/>
    </source>
</evidence>
<evidence type="ECO:0000256" key="2">
    <source>
        <dbReference type="PROSITE-ProRule" id="PRU00497"/>
    </source>
</evidence>
<feature type="signal peptide" evidence="3">
    <location>
        <begin position="1"/>
        <end position="16"/>
    </location>
</feature>
<reference evidence="5" key="1">
    <citation type="submission" date="2013-02" db="EMBL/GenBank/DDBJ databases">
        <authorList>
            <person name="Hughes D."/>
        </authorList>
    </citation>
    <scope>NUCLEOTIDE SEQUENCE</scope>
    <source>
        <strain>Durham</strain>
        <strain evidence="5">NC isolate 2 -- Noor lab</strain>
    </source>
</reference>
<dbReference type="InterPro" id="IPR031311">
    <property type="entry name" value="CHIT_BIND_RR_consensus"/>
</dbReference>
<keyword evidence="1 2" id="KW-0193">Cuticle</keyword>
<dbReference type="EMBL" id="CAQQ02175412">
    <property type="status" value="NOT_ANNOTATED_CDS"/>
    <property type="molecule type" value="Genomic_DNA"/>
</dbReference>
<dbReference type="EnsemblMetazoa" id="MESCA006839-RA">
    <property type="protein sequence ID" value="MESCA006839-PA"/>
    <property type="gene ID" value="MESCA006839"/>
</dbReference>
<feature type="chain" id="PRO_5004577107" evidence="3">
    <location>
        <begin position="17"/>
        <end position="115"/>
    </location>
</feature>